<evidence type="ECO:0000313" key="2">
    <source>
        <dbReference type="EMBL" id="SUU88442.1"/>
    </source>
</evidence>
<dbReference type="PANTHER" id="PTHR43685:SF2">
    <property type="entry name" value="GLYCOSYLTRANSFERASE 2-LIKE DOMAIN-CONTAINING PROTEIN"/>
    <property type="match status" value="1"/>
</dbReference>
<dbReference type="InterPro" id="IPR029044">
    <property type="entry name" value="Nucleotide-diphossugar_trans"/>
</dbReference>
<evidence type="ECO:0000259" key="1">
    <source>
        <dbReference type="Pfam" id="PF00535"/>
    </source>
</evidence>
<dbReference type="InterPro" id="IPR001173">
    <property type="entry name" value="Glyco_trans_2-like"/>
</dbReference>
<dbReference type="Pfam" id="PF00535">
    <property type="entry name" value="Glycos_transf_2"/>
    <property type="match status" value="1"/>
</dbReference>
<dbReference type="AlphaFoldDB" id="A0A380WJB6"/>
<dbReference type="EMBL" id="UFSM01000001">
    <property type="protein sequence ID" value="SUU88442.1"/>
    <property type="molecule type" value="Genomic_DNA"/>
</dbReference>
<dbReference type="PANTHER" id="PTHR43685">
    <property type="entry name" value="GLYCOSYLTRANSFERASE"/>
    <property type="match status" value="1"/>
</dbReference>
<name>A0A380WJB6_AMIAI</name>
<reference evidence="2 3" key="1">
    <citation type="submission" date="2018-06" db="EMBL/GenBank/DDBJ databases">
        <authorList>
            <consortium name="Pathogen Informatics"/>
            <person name="Doyle S."/>
        </authorList>
    </citation>
    <scope>NUCLEOTIDE SEQUENCE [LARGE SCALE GENOMIC DNA]</scope>
    <source>
        <strain evidence="2 3">NCTC10684</strain>
    </source>
</reference>
<dbReference type="Proteomes" id="UP000254701">
    <property type="component" value="Unassembled WGS sequence"/>
</dbReference>
<gene>
    <name evidence="2" type="primary">kfoC_3</name>
    <name evidence="2" type="ORF">NCTC10684_01666</name>
</gene>
<dbReference type="OrthoDB" id="7265025at2"/>
<feature type="domain" description="Glycosyltransferase 2-like" evidence="1">
    <location>
        <begin position="5"/>
        <end position="113"/>
    </location>
</feature>
<dbReference type="SUPFAM" id="SSF53448">
    <property type="entry name" value="Nucleotide-diphospho-sugar transferases"/>
    <property type="match status" value="1"/>
</dbReference>
<proteinExistence type="predicted"/>
<sequence>MKLGIVLPVYNRETYVGSALRSVLRQREAAELDIIVIDDGSVDGTAEVVRSFITDGAPIRLFSQANTGVTRARNAGLRRLSDDTEFVSFIDSDDISPAGRFAADLAYFKTDPALELTYSYMRMVDQIDDDTLEPVAGCDDRIFRGVHLSAGIYRRGLIARIGDFDEELAQAEDTDFLFRIFEQRARFVFPDTIALYYRRHADNMTRNVVESRREFLKAMQKSMRRRKADPTLGDLRGFIQVAHPSGDGAPLRP</sequence>
<evidence type="ECO:0000313" key="3">
    <source>
        <dbReference type="Proteomes" id="UP000254701"/>
    </source>
</evidence>
<dbReference type="InterPro" id="IPR050834">
    <property type="entry name" value="Glycosyltransf_2"/>
</dbReference>
<organism evidence="2 3">
    <name type="scientific">Aminobacter aminovorans</name>
    <name type="common">Chelatobacter heintzii</name>
    <dbReference type="NCBI Taxonomy" id="83263"/>
    <lineage>
        <taxon>Bacteria</taxon>
        <taxon>Pseudomonadati</taxon>
        <taxon>Pseudomonadota</taxon>
        <taxon>Alphaproteobacteria</taxon>
        <taxon>Hyphomicrobiales</taxon>
        <taxon>Phyllobacteriaceae</taxon>
        <taxon>Aminobacter</taxon>
    </lineage>
</organism>
<accession>A0A380WJB6</accession>
<protein>
    <submittedName>
        <fullName evidence="2">Chondroitin polymerase</fullName>
    </submittedName>
</protein>
<dbReference type="Gene3D" id="3.90.550.10">
    <property type="entry name" value="Spore Coat Polysaccharide Biosynthesis Protein SpsA, Chain A"/>
    <property type="match status" value="1"/>
</dbReference>
<dbReference type="RefSeq" id="WP_115730775.1">
    <property type="nucleotide sequence ID" value="NZ_BAAAVY010000008.1"/>
</dbReference>